<dbReference type="InterPro" id="IPR017938">
    <property type="entry name" value="Riboflavin_synthase-like_b-brl"/>
</dbReference>
<dbReference type="Pfam" id="PF00970">
    <property type="entry name" value="FAD_binding_6"/>
    <property type="match status" value="1"/>
</dbReference>
<dbReference type="PROSITE" id="PS51384">
    <property type="entry name" value="FAD_FR"/>
    <property type="match status" value="1"/>
</dbReference>
<dbReference type="SUPFAM" id="SSF54292">
    <property type="entry name" value="2Fe-2S ferredoxin-like"/>
    <property type="match status" value="1"/>
</dbReference>
<dbReference type="PROSITE" id="PS51085">
    <property type="entry name" value="2FE2S_FER_2"/>
    <property type="match status" value="1"/>
</dbReference>
<keyword evidence="4" id="KW-1185">Reference proteome</keyword>
<dbReference type="Pfam" id="PF00111">
    <property type="entry name" value="Fer2"/>
    <property type="match status" value="1"/>
</dbReference>
<feature type="domain" description="2Fe-2S ferredoxin-type" evidence="1">
    <location>
        <begin position="286"/>
        <end position="368"/>
    </location>
</feature>
<protein>
    <recommendedName>
        <fullName evidence="5">Ferredoxin reductase</fullName>
    </recommendedName>
</protein>
<dbReference type="EMBL" id="CP023406">
    <property type="protein sequence ID" value="ATD67892.1"/>
    <property type="molecule type" value="Genomic_DNA"/>
</dbReference>
<dbReference type="PRINTS" id="PR00410">
    <property type="entry name" value="PHEHYDRXLASE"/>
</dbReference>
<dbReference type="SUPFAM" id="SSF52343">
    <property type="entry name" value="Ferredoxin reductase-like, C-terminal NADP-linked domain"/>
    <property type="match status" value="1"/>
</dbReference>
<dbReference type="InterPro" id="IPR017927">
    <property type="entry name" value="FAD-bd_FR_type"/>
</dbReference>
<dbReference type="AlphaFoldDB" id="A0A290XFG7"/>
<evidence type="ECO:0000313" key="4">
    <source>
        <dbReference type="Proteomes" id="UP000218968"/>
    </source>
</evidence>
<dbReference type="InterPro" id="IPR001041">
    <property type="entry name" value="2Fe-2S_ferredoxin-type"/>
</dbReference>
<dbReference type="SUPFAM" id="SSF63380">
    <property type="entry name" value="Riboflavin synthase domain-like"/>
    <property type="match status" value="1"/>
</dbReference>
<dbReference type="InterPro" id="IPR008333">
    <property type="entry name" value="Cbr1-like_FAD-bd_dom"/>
</dbReference>
<dbReference type="PANTHER" id="PTHR47354">
    <property type="entry name" value="NADH OXIDOREDUCTASE HCR"/>
    <property type="match status" value="1"/>
</dbReference>
<dbReference type="CDD" id="cd00207">
    <property type="entry name" value="fer2"/>
    <property type="match status" value="1"/>
</dbReference>
<dbReference type="GO" id="GO:0051536">
    <property type="term" value="F:iron-sulfur cluster binding"/>
    <property type="evidence" value="ECO:0007669"/>
    <property type="project" value="InterPro"/>
</dbReference>
<dbReference type="InterPro" id="IPR001433">
    <property type="entry name" value="OxRdtase_FAD/NAD-bd"/>
</dbReference>
<sequence>MSTVQPTKSVRRSHLRRLATPFVAPPVFDFWAQRLHPTWSWDRALARVVAVASAASNAVTLTLKPNRHWAGALPGQHVNLTAEIDGVRITRSYSLDAPVAADGRVTVTVKGVDGGRMSGHLLTAARRGDVLDIGPAFGDLVLPAKPEGAWLFLAAGSGVTPLMALVRQLAGQGMPVPVTLVYWARTRAELCFVEELRALAARHPGFNVRFVLTRETASADDEAAGRIDAALLDALVPDLAARQVYACGPGGFVATATALVEGRVPLLRSEAFTPPPMPATDDSGTVEVRLARSGRALQLPRGVPLLQALEAEGLKPKSGCRMGICNTCACGKAVGATRDLRTGTPHTEATAALKLCVSSAVSDLVLDL</sequence>
<dbReference type="CDD" id="cd06216">
    <property type="entry name" value="FNR_iron_sulfur_binding_2"/>
    <property type="match status" value="1"/>
</dbReference>
<organism evidence="3 4">
    <name type="scientific">Luteimonas chenhongjianii</name>
    <dbReference type="NCBI Taxonomy" id="2006110"/>
    <lineage>
        <taxon>Bacteria</taxon>
        <taxon>Pseudomonadati</taxon>
        <taxon>Pseudomonadota</taxon>
        <taxon>Gammaproteobacteria</taxon>
        <taxon>Lysobacterales</taxon>
        <taxon>Lysobacteraceae</taxon>
        <taxon>Luteimonas</taxon>
    </lineage>
</organism>
<dbReference type="Gene3D" id="2.40.30.10">
    <property type="entry name" value="Translation factors"/>
    <property type="match status" value="1"/>
</dbReference>
<dbReference type="Gene3D" id="3.40.50.80">
    <property type="entry name" value="Nucleotide-binding domain of ferredoxin-NADP reductase (FNR) module"/>
    <property type="match status" value="1"/>
</dbReference>
<dbReference type="GO" id="GO:0016491">
    <property type="term" value="F:oxidoreductase activity"/>
    <property type="evidence" value="ECO:0007669"/>
    <property type="project" value="InterPro"/>
</dbReference>
<accession>A0A290XFG7</accession>
<evidence type="ECO:0000259" key="2">
    <source>
        <dbReference type="PROSITE" id="PS51384"/>
    </source>
</evidence>
<feature type="domain" description="FAD-binding FR-type" evidence="2">
    <location>
        <begin position="41"/>
        <end position="143"/>
    </location>
</feature>
<dbReference type="Gene3D" id="3.10.20.30">
    <property type="match status" value="1"/>
</dbReference>
<name>A0A290XFG7_9GAMM</name>
<dbReference type="InterPro" id="IPR012675">
    <property type="entry name" value="Beta-grasp_dom_sf"/>
</dbReference>
<dbReference type="InterPro" id="IPR039261">
    <property type="entry name" value="FNR_nucleotide-bd"/>
</dbReference>
<dbReference type="Pfam" id="PF00175">
    <property type="entry name" value="NAD_binding_1"/>
    <property type="match status" value="1"/>
</dbReference>
<evidence type="ECO:0000259" key="1">
    <source>
        <dbReference type="PROSITE" id="PS51085"/>
    </source>
</evidence>
<reference evidence="4" key="1">
    <citation type="submission" date="2017-09" db="EMBL/GenBank/DDBJ databases">
        <title>Luteimonas liuhanmingii sp.nov., isolated from the intestinal contents of Tibetan Plateau Pika in Yushu, Qinghai Province, China.</title>
        <authorList>
            <person name="Gui Z."/>
        </authorList>
    </citation>
    <scope>NUCLEOTIDE SEQUENCE [LARGE SCALE GENOMIC DNA]</scope>
    <source>
        <strain evidence="4">100111</strain>
    </source>
</reference>
<dbReference type="RefSeq" id="WP_096298748.1">
    <property type="nucleotide sequence ID" value="NZ_CP023406.1"/>
</dbReference>
<dbReference type="InterPro" id="IPR050415">
    <property type="entry name" value="MRET"/>
</dbReference>
<gene>
    <name evidence="3" type="ORF">CNR27_11010</name>
</gene>
<dbReference type="KEGG" id="lum:CNR27_11010"/>
<dbReference type="PANTHER" id="PTHR47354:SF3">
    <property type="entry name" value="OXIDOREDUCTASE-RELATED"/>
    <property type="match status" value="1"/>
</dbReference>
<dbReference type="InterPro" id="IPR036010">
    <property type="entry name" value="2Fe-2S_ferredoxin-like_sf"/>
</dbReference>
<evidence type="ECO:0000313" key="3">
    <source>
        <dbReference type="EMBL" id="ATD67892.1"/>
    </source>
</evidence>
<proteinExistence type="predicted"/>
<evidence type="ECO:0008006" key="5">
    <source>
        <dbReference type="Google" id="ProtNLM"/>
    </source>
</evidence>
<dbReference type="Proteomes" id="UP000218968">
    <property type="component" value="Chromosome"/>
</dbReference>
<dbReference type="OrthoDB" id="9796486at2"/>